<sequence>MVGVLSVNQLFNDALIIMVTGMTVVFAFLSIVIVAMRLLRLCFAEQSTSPVEPAQQSAGSVASQQQVAIAAALHHYRQRHRRHDSK</sequence>
<keyword evidence="5" id="KW-0813">Transport</keyword>
<evidence type="ECO:0000256" key="5">
    <source>
        <dbReference type="RuleBase" id="RU004278"/>
    </source>
</evidence>
<comment type="catalytic activity">
    <reaction evidence="5">
        <text>oxaloacetate + 2 Na(+)(in) + H(+) = pyruvate + 2 Na(+)(out) + CO2</text>
        <dbReference type="Rhea" id="RHEA:57724"/>
        <dbReference type="ChEBI" id="CHEBI:15361"/>
        <dbReference type="ChEBI" id="CHEBI:15378"/>
        <dbReference type="ChEBI" id="CHEBI:16452"/>
        <dbReference type="ChEBI" id="CHEBI:16526"/>
        <dbReference type="ChEBI" id="CHEBI:29101"/>
        <dbReference type="EC" id="7.2.4.2"/>
    </reaction>
</comment>
<keyword evidence="5" id="KW-0406">Ion transport</keyword>
<name>A0A432ZMB9_9GAMM</name>
<keyword evidence="5" id="KW-0915">Sodium</keyword>
<dbReference type="EMBL" id="PIQG01000001">
    <property type="protein sequence ID" value="RUO79033.1"/>
    <property type="molecule type" value="Genomic_DNA"/>
</dbReference>
<reference evidence="6 7" key="1">
    <citation type="journal article" date="2011" name="Front. Microbiol.">
        <title>Genomic signatures of strain selection and enhancement in Bacillus atrophaeus var. globigii, a historical biowarfare simulant.</title>
        <authorList>
            <person name="Gibbons H.S."/>
            <person name="Broomall S.M."/>
            <person name="McNew L.A."/>
            <person name="Daligault H."/>
            <person name="Chapman C."/>
            <person name="Bruce D."/>
            <person name="Karavis M."/>
            <person name="Krepps M."/>
            <person name="McGregor P.A."/>
            <person name="Hong C."/>
            <person name="Park K.H."/>
            <person name="Akmal A."/>
            <person name="Feldman A."/>
            <person name="Lin J.S."/>
            <person name="Chang W.E."/>
            <person name="Higgs B.W."/>
            <person name="Demirev P."/>
            <person name="Lindquist J."/>
            <person name="Liem A."/>
            <person name="Fochler E."/>
            <person name="Read T.D."/>
            <person name="Tapia R."/>
            <person name="Johnson S."/>
            <person name="Bishop-Lilly K.A."/>
            <person name="Detter C."/>
            <person name="Han C."/>
            <person name="Sozhamannan S."/>
            <person name="Rosenzweig C.N."/>
            <person name="Skowronski E.W."/>
        </authorList>
    </citation>
    <scope>NUCLEOTIDE SEQUENCE [LARGE SCALE GENOMIC DNA]</scope>
    <source>
        <strain evidence="6 7">PIT1</strain>
    </source>
</reference>
<keyword evidence="3 5" id="KW-1133">Transmembrane helix</keyword>
<dbReference type="Pfam" id="PF04277">
    <property type="entry name" value="OAD_gamma"/>
    <property type="match status" value="1"/>
</dbReference>
<gene>
    <name evidence="6" type="ORF">CWI83_00490</name>
</gene>
<evidence type="ECO:0000313" key="6">
    <source>
        <dbReference type="EMBL" id="RUO79033.1"/>
    </source>
</evidence>
<keyword evidence="2 5" id="KW-0812">Transmembrane</keyword>
<keyword evidence="1" id="KW-1003">Cell membrane</keyword>
<keyword evidence="7" id="KW-1185">Reference proteome</keyword>
<comment type="cofactor">
    <cofactor evidence="5">
        <name>Na(+)</name>
        <dbReference type="ChEBI" id="CHEBI:29101"/>
    </cofactor>
</comment>
<accession>A0A432ZMB9</accession>
<dbReference type="AlphaFoldDB" id="A0A432ZMB9"/>
<dbReference type="GO" id="GO:0005886">
    <property type="term" value="C:plasma membrane"/>
    <property type="evidence" value="ECO:0007669"/>
    <property type="project" value="UniProtKB-SubCell"/>
</dbReference>
<evidence type="ECO:0000256" key="1">
    <source>
        <dbReference type="ARBA" id="ARBA00022475"/>
    </source>
</evidence>
<comment type="similarity">
    <text evidence="5">Belongs to the OadG family.</text>
</comment>
<evidence type="ECO:0000256" key="2">
    <source>
        <dbReference type="ARBA" id="ARBA00022692"/>
    </source>
</evidence>
<feature type="transmembrane region" description="Helical" evidence="5">
    <location>
        <begin position="15"/>
        <end position="39"/>
    </location>
</feature>
<comment type="subcellular location">
    <subcellularLocation>
        <location evidence="5">Cell membrane</location>
        <topology evidence="5">Single-pass membrane protein</topology>
    </subcellularLocation>
</comment>
<keyword evidence="4 5" id="KW-0472">Membrane</keyword>
<dbReference type="GO" id="GO:0015451">
    <property type="term" value="F:decarboxylation-driven active transmembrane transporter activity"/>
    <property type="evidence" value="ECO:0007669"/>
    <property type="project" value="UniProtKB-EC"/>
</dbReference>
<proteinExistence type="inferred from homology"/>
<keyword evidence="5" id="KW-0739">Sodium transport</keyword>
<comment type="caution">
    <text evidence="6">The sequence shown here is derived from an EMBL/GenBank/DDBJ whole genome shotgun (WGS) entry which is preliminary data.</text>
</comment>
<organism evidence="6 7">
    <name type="scientific">Pseudidiomarina taiwanensis</name>
    <dbReference type="NCBI Taxonomy" id="337250"/>
    <lineage>
        <taxon>Bacteria</taxon>
        <taxon>Pseudomonadati</taxon>
        <taxon>Pseudomonadota</taxon>
        <taxon>Gammaproteobacteria</taxon>
        <taxon>Alteromonadales</taxon>
        <taxon>Idiomarinaceae</taxon>
        <taxon>Pseudidiomarina</taxon>
    </lineage>
</organism>
<dbReference type="GO" id="GO:0036376">
    <property type="term" value="P:sodium ion export across plasma membrane"/>
    <property type="evidence" value="ECO:0007669"/>
    <property type="project" value="InterPro"/>
</dbReference>
<evidence type="ECO:0000256" key="4">
    <source>
        <dbReference type="ARBA" id="ARBA00023136"/>
    </source>
</evidence>
<protein>
    <recommendedName>
        <fullName evidence="5">Oxaloacetate decarboxylase gamma chain</fullName>
        <ecNumber evidence="5">7.2.4.2</ecNumber>
    </recommendedName>
</protein>
<dbReference type="NCBIfam" id="TIGR01195">
    <property type="entry name" value="oadG_fam"/>
    <property type="match status" value="1"/>
</dbReference>
<dbReference type="EC" id="7.2.4.2" evidence="5"/>
<dbReference type="Proteomes" id="UP000288279">
    <property type="component" value="Unassembled WGS sequence"/>
</dbReference>
<evidence type="ECO:0000256" key="3">
    <source>
        <dbReference type="ARBA" id="ARBA00022989"/>
    </source>
</evidence>
<dbReference type="GO" id="GO:0015081">
    <property type="term" value="F:sodium ion transmembrane transporter activity"/>
    <property type="evidence" value="ECO:0007669"/>
    <property type="project" value="InterPro"/>
</dbReference>
<dbReference type="InterPro" id="IPR005899">
    <property type="entry name" value="Na_pump_deCOase"/>
</dbReference>
<comment type="function">
    <text evidence="5">Catalyzes the decarboxylation of oxaloacetate coupled to Na(+) translocation.</text>
</comment>
<evidence type="ECO:0000313" key="7">
    <source>
        <dbReference type="Proteomes" id="UP000288279"/>
    </source>
</evidence>